<dbReference type="Gene3D" id="3.30.420.40">
    <property type="match status" value="1"/>
</dbReference>
<accession>A0A109IQD0</accession>
<reference evidence="2" key="1">
    <citation type="submission" date="2016-06" db="EMBL/GenBank/DDBJ databases">
        <authorList>
            <person name="Varghese N."/>
            <person name="Submissions Spin"/>
        </authorList>
    </citation>
    <scope>NUCLEOTIDE SEQUENCE [LARGE SCALE GENOMIC DNA]</scope>
    <source>
        <strain evidence="2">DSM 44983</strain>
    </source>
</reference>
<proteinExistence type="predicted"/>
<dbReference type="EMBL" id="LT607752">
    <property type="protein sequence ID" value="SCG67410.1"/>
    <property type="molecule type" value="Genomic_DNA"/>
</dbReference>
<evidence type="ECO:0000313" key="1">
    <source>
        <dbReference type="EMBL" id="SCG67410.1"/>
    </source>
</evidence>
<evidence type="ECO:0008006" key="3">
    <source>
        <dbReference type="Google" id="ProtNLM"/>
    </source>
</evidence>
<gene>
    <name evidence="1" type="ORF">GA0070623_3271</name>
</gene>
<name>A0A109IQD0_9ACTN</name>
<protein>
    <recommendedName>
        <fullName evidence="3">Molecular chaperone</fullName>
    </recommendedName>
</protein>
<dbReference type="SUPFAM" id="SSF53067">
    <property type="entry name" value="Actin-like ATPase domain"/>
    <property type="match status" value="1"/>
</dbReference>
<sequence>MSVELLFEPAAEGRTEQTEGGYRIYPQDEQYHLPRVLIRAVDGPVEVWDVVLAEVGPASGALGQYLRRTYPASAWQPVRVVEAQEVTAAVPVAEDLWIVGSRRSLETVRLTWRVTAGGDQVTDREFPLVLEFATAGDRPAGDAPGVARQREGLVARTPLRRTTTGAKTAKMFAIDFGTSSSTITMVRDEEQQRTTHLPEDQDRRLCRELAGLLELPGPDDPAARDEWRGLVADCVSQVGQQVGQLPPFDHDPVDSVRQLVGHLRADIQGTEQARAQLRDLTLIGLRPGLSTNAELRRWLAGELHRRVDEALFTPALTGLAQVPLQDLGDRYAVSSTAYVLRPGAVTLHQPASDDTTLVSVLPGLKRTLGQPRPLAADLLGLDWDPAPREPATSEFLLLHVYHWLIDRALRFAAGRHQDQLPDAAHVLVTYPTTTPPTQRERLARLLQRDLEVPKPDLTYDEGVAAAMYFVLRELRGSVQEGLERFRSRSRPIDGHHHPTWRRVVLVLDIGGGTTDIALLALDLEDQTPEAVTDPRAGRSYVLTPQVLGSTGHPQLGGDLLTLRVYYWLKALLVDALVETLPADQRRNREGSWPGASRAPDGSYRPLAPYVLANQTLDPVPEAVAVALRALLPTDLESGGRAPAFERLWHEAETAKIALGALAADAESVTVHDTRLDLVLQNTGGAGSALPASRLTAPTLRLSGRDFARLARPVLTKAADLAAELVVVGLRERPDDSLDQVFLSGRSAQMPLVGRLVADALAQALNQRTDAGGWDRSSLVVERTNAKQAASIGACWAQEQRNLRATGTRDDALVGALNEGGSVVLVNVDNMFLSLPCHFFLRQPDGARGQRLLTAGTPCRYSDRQGKLAARSRWYLVPRNLRVHRDLGAGESIEWGDFRYHLITHALRQTGITLPGEPPADLYFQLQVDQDLTPTLFLCRGGSPDFLMHESGVDISRLLPATGGGRAVVIHAEGTPVGRTSARVAGRSVALRLDGPEPWFPHRIQTLHPDADPIAGLVGEVPLPEPEVRSSGVRGWRFEISDGTGGTVHRTELRVPDGPYDRAIRYFASLDQSGCLRVHRGYPRYLTTTRFVDMLSHPGTVFHTSMTRGEPVWKDSWDPFNGRH</sequence>
<keyword evidence="2" id="KW-1185">Reference proteome</keyword>
<dbReference type="AlphaFoldDB" id="A0A109IQD0"/>
<organism evidence="1 2">
    <name type="scientific">Micromonospora rifamycinica</name>
    <dbReference type="NCBI Taxonomy" id="291594"/>
    <lineage>
        <taxon>Bacteria</taxon>
        <taxon>Bacillati</taxon>
        <taxon>Actinomycetota</taxon>
        <taxon>Actinomycetes</taxon>
        <taxon>Micromonosporales</taxon>
        <taxon>Micromonosporaceae</taxon>
        <taxon>Micromonospora</taxon>
    </lineage>
</organism>
<dbReference type="OrthoDB" id="9760742at2"/>
<dbReference type="RefSeq" id="WP_067300322.1">
    <property type="nucleotide sequence ID" value="NZ_LRMV01000001.1"/>
</dbReference>
<dbReference type="Proteomes" id="UP000198226">
    <property type="component" value="Chromosome I"/>
</dbReference>
<evidence type="ECO:0000313" key="2">
    <source>
        <dbReference type="Proteomes" id="UP000198226"/>
    </source>
</evidence>
<dbReference type="InterPro" id="IPR043129">
    <property type="entry name" value="ATPase_NBD"/>
</dbReference>